<evidence type="ECO:0000313" key="2">
    <source>
        <dbReference type="RefSeq" id="XP_015888405.1"/>
    </source>
</evidence>
<proteinExistence type="predicted"/>
<evidence type="ECO:0000256" key="1">
    <source>
        <dbReference type="SAM" id="MobiDB-lite"/>
    </source>
</evidence>
<gene>
    <name evidence="2" type="primary">LOC107423372</name>
</gene>
<dbReference type="PANTHER" id="PTHR35714">
    <property type="entry name" value="OS02G0715300 PROTEIN"/>
    <property type="match status" value="1"/>
</dbReference>
<feature type="region of interest" description="Disordered" evidence="1">
    <location>
        <begin position="1"/>
        <end position="42"/>
    </location>
</feature>
<accession>A0A6P4AIJ8</accession>
<name>A0A6P4AIJ8_ZIZJJ</name>
<reference evidence="2" key="1">
    <citation type="submission" date="2022-04" db="UniProtKB">
        <authorList>
            <consortium name="RefSeq"/>
        </authorList>
    </citation>
    <scope>IDENTIFICATION</scope>
    <source>
        <tissue evidence="2">In vitro plantlets</tissue>
    </source>
</reference>
<feature type="compositionally biased region" description="Polar residues" evidence="1">
    <location>
        <begin position="18"/>
        <end position="42"/>
    </location>
</feature>
<dbReference type="PANTHER" id="PTHR35714:SF1">
    <property type="entry name" value="OS02G0715300 PROTEIN"/>
    <property type="match status" value="1"/>
</dbReference>
<sequence>MSSIVQSFQKRSFLPTMPTLTNPNGSLPVSQSKQDPSEDQNQGIRRRLSSLSLKIQPISSSSSPVASWAFRRSKSVSSMGEYAGSSIRKWWDWGWSWILSRKPIFAQDLEMNEEETKLLGSHNRGSWRHVFYKVRSELRKFVRSDRVDLPQTCRYESFNYSKNFDDGRKIHLVQCN</sequence>
<dbReference type="AlphaFoldDB" id="A0A6P4AIJ8"/>
<organism evidence="2">
    <name type="scientific">Ziziphus jujuba</name>
    <name type="common">Chinese jujube</name>
    <name type="synonym">Ziziphus sativa</name>
    <dbReference type="NCBI Taxonomy" id="326968"/>
    <lineage>
        <taxon>Eukaryota</taxon>
        <taxon>Viridiplantae</taxon>
        <taxon>Streptophyta</taxon>
        <taxon>Embryophyta</taxon>
        <taxon>Tracheophyta</taxon>
        <taxon>Spermatophyta</taxon>
        <taxon>Magnoliopsida</taxon>
        <taxon>eudicotyledons</taxon>
        <taxon>Gunneridae</taxon>
        <taxon>Pentapetalae</taxon>
        <taxon>rosids</taxon>
        <taxon>fabids</taxon>
        <taxon>Rosales</taxon>
        <taxon>Rhamnaceae</taxon>
        <taxon>Paliureae</taxon>
        <taxon>Ziziphus</taxon>
    </lineage>
</organism>
<dbReference type="RefSeq" id="XP_015888405.1">
    <property type="nucleotide sequence ID" value="XM_016032919.2"/>
</dbReference>
<feature type="compositionally biased region" description="Polar residues" evidence="1">
    <location>
        <begin position="1"/>
        <end position="10"/>
    </location>
</feature>
<protein>
    <submittedName>
        <fullName evidence="2">uncharacterized protein LOC107423372 isoform X2</fullName>
    </submittedName>
</protein>